<dbReference type="EMBL" id="AP023418">
    <property type="protein sequence ID" value="BCK80968.1"/>
    <property type="molecule type" value="Genomic_DNA"/>
</dbReference>
<keyword evidence="13" id="KW-1185">Reference proteome</keyword>
<accession>A0A810PXV8</accession>
<dbReference type="Pfam" id="PF02780">
    <property type="entry name" value="Transketolase_C"/>
    <property type="match status" value="1"/>
</dbReference>
<keyword evidence="4 10" id="KW-0808">Transferase</keyword>
<feature type="binding site" evidence="10">
    <location>
        <position position="284"/>
    </location>
    <ligand>
        <name>thiamine diphosphate</name>
        <dbReference type="ChEBI" id="CHEBI:58937"/>
    </ligand>
</feature>
<dbReference type="InterPro" id="IPR029061">
    <property type="entry name" value="THDP-binding"/>
</dbReference>
<dbReference type="PANTHER" id="PTHR43322:SF5">
    <property type="entry name" value="1-DEOXY-D-XYLULOSE-5-PHOSPHATE SYNTHASE, CHLOROPLASTIC"/>
    <property type="match status" value="1"/>
</dbReference>
<comment type="cofactor">
    <cofactor evidence="10">
        <name>Mg(2+)</name>
        <dbReference type="ChEBI" id="CHEBI:18420"/>
    </cofactor>
    <text evidence="10">Binds 1 Mg(2+) ion per subunit.</text>
</comment>
<keyword evidence="6 10" id="KW-0460">Magnesium</keyword>
<dbReference type="PANTHER" id="PTHR43322">
    <property type="entry name" value="1-D-DEOXYXYLULOSE 5-PHOSPHATE SYNTHASE-RELATED"/>
    <property type="match status" value="1"/>
</dbReference>
<dbReference type="InterPro" id="IPR009014">
    <property type="entry name" value="Transketo_C/PFOR_II"/>
</dbReference>
<comment type="similarity">
    <text evidence="2 10">Belongs to the transketolase family. DXPS subfamily.</text>
</comment>
<comment type="pathway">
    <text evidence="1 10">Metabolic intermediate biosynthesis; 1-deoxy-D-xylulose 5-phosphate biosynthesis; 1-deoxy-D-xylulose 5-phosphate from D-glyceraldehyde 3-phosphate and pyruvate: step 1/1.</text>
</comment>
<feature type="binding site" evidence="10">
    <location>
        <position position="173"/>
    </location>
    <ligand>
        <name>thiamine diphosphate</name>
        <dbReference type="ChEBI" id="CHEBI:58937"/>
    </ligand>
</feature>
<dbReference type="HAMAP" id="MF_00315">
    <property type="entry name" value="DXP_synth"/>
    <property type="match status" value="1"/>
</dbReference>
<dbReference type="GO" id="GO:0005829">
    <property type="term" value="C:cytosol"/>
    <property type="evidence" value="ECO:0007669"/>
    <property type="project" value="TreeGrafter"/>
</dbReference>
<dbReference type="Pfam" id="PF13292">
    <property type="entry name" value="DXP_synthase_N"/>
    <property type="match status" value="1"/>
</dbReference>
<protein>
    <recommendedName>
        <fullName evidence="10">1-deoxy-D-xylulose-5-phosphate synthase</fullName>
        <ecNumber evidence="10">2.2.1.7</ecNumber>
    </recommendedName>
    <alternativeName>
        <fullName evidence="10">1-deoxyxylulose-5-phosphate synthase</fullName>
        <shortName evidence="10">DXP synthase</shortName>
        <shortName evidence="10">DXPS</shortName>
    </alternativeName>
</protein>
<feature type="binding site" evidence="10">
    <location>
        <begin position="113"/>
        <end position="115"/>
    </location>
    <ligand>
        <name>thiamine diphosphate</name>
        <dbReference type="ChEBI" id="CHEBI:58937"/>
    </ligand>
</feature>
<keyword evidence="9 10" id="KW-0414">Isoprene biosynthesis</keyword>
<evidence type="ECO:0000256" key="8">
    <source>
        <dbReference type="ARBA" id="ARBA00023052"/>
    </source>
</evidence>
<dbReference type="InterPro" id="IPR005477">
    <property type="entry name" value="Dxylulose-5-P_synthase"/>
</dbReference>
<dbReference type="CDD" id="cd07033">
    <property type="entry name" value="TPP_PYR_DXS_TK_like"/>
    <property type="match status" value="1"/>
</dbReference>
<dbReference type="InterPro" id="IPR005475">
    <property type="entry name" value="Transketolase-like_Pyr-bd"/>
</dbReference>
<evidence type="ECO:0000313" key="13">
    <source>
        <dbReference type="Proteomes" id="UP000681035"/>
    </source>
</evidence>
<feature type="binding site" evidence="10">
    <location>
        <position position="363"/>
    </location>
    <ligand>
        <name>thiamine diphosphate</name>
        <dbReference type="ChEBI" id="CHEBI:58937"/>
    </ligand>
</feature>
<keyword evidence="5 10" id="KW-0479">Metal-binding</keyword>
<feature type="binding site" evidence="10">
    <location>
        <begin position="145"/>
        <end position="146"/>
    </location>
    <ligand>
        <name>thiamine diphosphate</name>
        <dbReference type="ChEBI" id="CHEBI:58937"/>
    </ligand>
</feature>
<evidence type="ECO:0000256" key="3">
    <source>
        <dbReference type="ARBA" id="ARBA00011738"/>
    </source>
</evidence>
<comment type="catalytic activity">
    <reaction evidence="10">
        <text>D-glyceraldehyde 3-phosphate + pyruvate + H(+) = 1-deoxy-D-xylulose 5-phosphate + CO2</text>
        <dbReference type="Rhea" id="RHEA:12605"/>
        <dbReference type="ChEBI" id="CHEBI:15361"/>
        <dbReference type="ChEBI" id="CHEBI:15378"/>
        <dbReference type="ChEBI" id="CHEBI:16526"/>
        <dbReference type="ChEBI" id="CHEBI:57792"/>
        <dbReference type="ChEBI" id="CHEBI:59776"/>
        <dbReference type="EC" id="2.2.1.7"/>
    </reaction>
</comment>
<evidence type="ECO:0000313" key="12">
    <source>
        <dbReference type="EMBL" id="BCK80968.1"/>
    </source>
</evidence>
<dbReference type="InterPro" id="IPR033248">
    <property type="entry name" value="Transketolase_C"/>
</dbReference>
<comment type="subunit">
    <text evidence="3 10">Homodimer.</text>
</comment>
<feature type="domain" description="Transketolase-like pyrimidine-binding" evidence="11">
    <location>
        <begin position="312"/>
        <end position="476"/>
    </location>
</feature>
<dbReference type="GO" id="GO:0016114">
    <property type="term" value="P:terpenoid biosynthetic process"/>
    <property type="evidence" value="ECO:0007669"/>
    <property type="project" value="UniProtKB-UniRule"/>
</dbReference>
<dbReference type="AlphaFoldDB" id="A0A810PXV8"/>
<dbReference type="GO" id="GO:0009228">
    <property type="term" value="P:thiamine biosynthetic process"/>
    <property type="evidence" value="ECO:0007669"/>
    <property type="project" value="UniProtKB-UniRule"/>
</dbReference>
<evidence type="ECO:0000256" key="4">
    <source>
        <dbReference type="ARBA" id="ARBA00022679"/>
    </source>
</evidence>
<dbReference type="SUPFAM" id="SSF52518">
    <property type="entry name" value="Thiamin diphosphate-binding fold (THDP-binding)"/>
    <property type="match status" value="1"/>
</dbReference>
<dbReference type="UniPathway" id="UPA00064">
    <property type="reaction ID" value="UER00091"/>
</dbReference>
<dbReference type="KEGG" id="vcop:MM50RIKEN_07310"/>
<dbReference type="Proteomes" id="UP000681035">
    <property type="component" value="Chromosome"/>
</dbReference>
<dbReference type="GO" id="GO:0008661">
    <property type="term" value="F:1-deoxy-D-xylulose-5-phosphate synthase activity"/>
    <property type="evidence" value="ECO:0007669"/>
    <property type="project" value="UniProtKB-UniRule"/>
</dbReference>
<evidence type="ECO:0000256" key="2">
    <source>
        <dbReference type="ARBA" id="ARBA00011081"/>
    </source>
</evidence>
<dbReference type="GO" id="GO:0019288">
    <property type="term" value="P:isopentenyl diphosphate biosynthetic process, methylerythritol 4-phosphate pathway"/>
    <property type="evidence" value="ECO:0007669"/>
    <property type="project" value="TreeGrafter"/>
</dbReference>
<dbReference type="GO" id="GO:0000287">
    <property type="term" value="F:magnesium ion binding"/>
    <property type="evidence" value="ECO:0007669"/>
    <property type="project" value="UniProtKB-UniRule"/>
</dbReference>
<dbReference type="SUPFAM" id="SSF52922">
    <property type="entry name" value="TK C-terminal domain-like"/>
    <property type="match status" value="1"/>
</dbReference>
<dbReference type="SMART" id="SM00861">
    <property type="entry name" value="Transket_pyr"/>
    <property type="match status" value="1"/>
</dbReference>
<dbReference type="Pfam" id="PF02779">
    <property type="entry name" value="Transket_pyr"/>
    <property type="match status" value="1"/>
</dbReference>
<evidence type="ECO:0000256" key="9">
    <source>
        <dbReference type="ARBA" id="ARBA00023229"/>
    </source>
</evidence>
<dbReference type="PROSITE" id="PS00801">
    <property type="entry name" value="TRANSKETOLASE_1"/>
    <property type="match status" value="1"/>
</dbReference>
<evidence type="ECO:0000259" key="11">
    <source>
        <dbReference type="SMART" id="SM00861"/>
    </source>
</evidence>
<proteinExistence type="inferred from homology"/>
<dbReference type="Gene3D" id="3.40.50.970">
    <property type="match status" value="2"/>
</dbReference>
<dbReference type="NCBIfam" id="NF003933">
    <property type="entry name" value="PRK05444.2-2"/>
    <property type="match status" value="1"/>
</dbReference>
<evidence type="ECO:0000256" key="6">
    <source>
        <dbReference type="ARBA" id="ARBA00022842"/>
    </source>
</evidence>
<sequence>MLLEQIHDPSDVRKLNDEQARLLCRELRTFLLEQVSRTGGHLASNLGVVELTVAIHRVFDTSQDRLVFDVGHQCYVHKALTGRRELFGTLRQLDGLSGFPKPWESPHDAFIAGHASNSVSVALGMARARTLLHQHYQVLALIGDGALGGGLSFEGLNDAGASHEPMIVILNDNGMSIDPNVGGMSRHLSRLRSKPGYYAFKKRYRQVLESSQTGQRLYSVSHDVKTALKKSLLPGSTLFENMGFTYMGPVDGHDVVQLTRMLREAKDLHCPVLLHVHTVKGQGYGPAEADPGRFHGIGPFDVRTGSGKPAAPSFSSVFGETLTRLAGEDRRICALTAAMVDGTGLTKFSKTYPSRFFDVGIAEGHAVATAAGMAKQGLVPVLAVYSSFLQRGYDMLLHDVALSGLHVVLGVDRAGLVGADGETHHGCFDVMYLSQVPGMKVFCPASFAELRTMLRRAVQEETGPVAVRYPRGGEGAYQEDRSDEAIACLRPGTDITLLTYGTLINEALSAADLLAQRGISAQVLKLSTIAPLSPETIRTALTGTERLLVLEDCVETGCVGQRVAAMMAQLGMAPRRLVLKNTGDRFIPQGSVAELRHLCGLDAEGVAAAAEEAVHEQ</sequence>
<evidence type="ECO:0000256" key="7">
    <source>
        <dbReference type="ARBA" id="ARBA00022977"/>
    </source>
</evidence>
<dbReference type="Gene3D" id="3.40.50.920">
    <property type="match status" value="1"/>
</dbReference>
<evidence type="ECO:0000256" key="1">
    <source>
        <dbReference type="ARBA" id="ARBA00004980"/>
    </source>
</evidence>
<feature type="binding site" evidence="10">
    <location>
        <position position="144"/>
    </location>
    <ligand>
        <name>Mg(2+)</name>
        <dbReference type="ChEBI" id="CHEBI:18420"/>
    </ligand>
</feature>
<evidence type="ECO:0000256" key="10">
    <source>
        <dbReference type="HAMAP-Rule" id="MF_00315"/>
    </source>
</evidence>
<keyword evidence="8 10" id="KW-0786">Thiamine pyrophosphate</keyword>
<evidence type="ECO:0000256" key="5">
    <source>
        <dbReference type="ARBA" id="ARBA00022723"/>
    </source>
</evidence>
<comment type="cofactor">
    <cofactor evidence="10">
        <name>thiamine diphosphate</name>
        <dbReference type="ChEBI" id="CHEBI:58937"/>
    </cofactor>
    <text evidence="10">Binds 1 thiamine pyrophosphate per subunit.</text>
</comment>
<feature type="binding site" evidence="10">
    <location>
        <position position="173"/>
    </location>
    <ligand>
        <name>Mg(2+)</name>
        <dbReference type="ChEBI" id="CHEBI:18420"/>
    </ligand>
</feature>
<dbReference type="InterPro" id="IPR049557">
    <property type="entry name" value="Transketolase_CS"/>
</dbReference>
<reference evidence="12" key="1">
    <citation type="submission" date="2020-09" db="EMBL/GenBank/DDBJ databases">
        <title>New species isolated from human feces.</title>
        <authorList>
            <person name="Kitahara M."/>
            <person name="Shigeno Y."/>
            <person name="Shime M."/>
            <person name="Matsumoto Y."/>
            <person name="Nakamura S."/>
            <person name="Motooka D."/>
            <person name="Fukuoka S."/>
            <person name="Nishikawa H."/>
            <person name="Benno Y."/>
        </authorList>
    </citation>
    <scope>NUCLEOTIDE SEQUENCE</scope>
    <source>
        <strain evidence="12">MM50</strain>
    </source>
</reference>
<dbReference type="GO" id="GO:0030976">
    <property type="term" value="F:thiamine pyrophosphate binding"/>
    <property type="evidence" value="ECO:0007669"/>
    <property type="project" value="UniProtKB-UniRule"/>
</dbReference>
<feature type="binding site" evidence="10">
    <location>
        <position position="72"/>
    </location>
    <ligand>
        <name>thiamine diphosphate</name>
        <dbReference type="ChEBI" id="CHEBI:58937"/>
    </ligand>
</feature>
<organism evidence="12 13">
    <name type="scientific">Vescimonas coprocola</name>
    <dbReference type="NCBI Taxonomy" id="2714355"/>
    <lineage>
        <taxon>Bacteria</taxon>
        <taxon>Bacillati</taxon>
        <taxon>Bacillota</taxon>
        <taxon>Clostridia</taxon>
        <taxon>Eubacteriales</taxon>
        <taxon>Oscillospiraceae</taxon>
        <taxon>Vescimonas</taxon>
    </lineage>
</organism>
<name>A0A810PXV8_9FIRM</name>
<dbReference type="NCBIfam" id="TIGR00204">
    <property type="entry name" value="dxs"/>
    <property type="match status" value="1"/>
</dbReference>
<comment type="function">
    <text evidence="10">Catalyzes the acyloin condensation reaction between C atoms 2 and 3 of pyruvate and glyceraldehyde 3-phosphate to yield 1-deoxy-D-xylulose-5-phosphate (DXP).</text>
</comment>
<dbReference type="EC" id="2.2.1.7" evidence="10"/>
<gene>
    <name evidence="10 12" type="primary">dxs</name>
    <name evidence="12" type="ORF">MM50RIKEN_07310</name>
</gene>
<dbReference type="CDD" id="cd02007">
    <property type="entry name" value="TPP_DXS"/>
    <property type="match status" value="1"/>
</dbReference>
<keyword evidence="7 10" id="KW-0784">Thiamine biosynthesis</keyword>